<feature type="domain" description="Beta-lactamase-related" evidence="2">
    <location>
        <begin position="40"/>
        <end position="364"/>
    </location>
</feature>
<dbReference type="InterPro" id="IPR001466">
    <property type="entry name" value="Beta-lactam-related"/>
</dbReference>
<gene>
    <name evidence="3" type="ORF">ACFPN5_18285</name>
</gene>
<evidence type="ECO:0000256" key="1">
    <source>
        <dbReference type="SAM" id="SignalP"/>
    </source>
</evidence>
<keyword evidence="3" id="KW-0378">Hydrolase</keyword>
<keyword evidence="4" id="KW-1185">Reference proteome</keyword>
<protein>
    <submittedName>
        <fullName evidence="3">Serine hydrolase domain-containing protein</fullName>
        <ecNumber evidence="3">3.-.-.-</ecNumber>
    </submittedName>
</protein>
<feature type="signal peptide" evidence="1">
    <location>
        <begin position="1"/>
        <end position="30"/>
    </location>
</feature>
<keyword evidence="1" id="KW-0732">Signal</keyword>
<reference evidence="4" key="1">
    <citation type="journal article" date="2019" name="Int. J. Syst. Evol. Microbiol.">
        <title>The Global Catalogue of Microorganisms (GCM) 10K type strain sequencing project: providing services to taxonomists for standard genome sequencing and annotation.</title>
        <authorList>
            <consortium name="The Broad Institute Genomics Platform"/>
            <consortium name="The Broad Institute Genome Sequencing Center for Infectious Disease"/>
            <person name="Wu L."/>
            <person name="Ma J."/>
        </authorList>
    </citation>
    <scope>NUCLEOTIDE SEQUENCE [LARGE SCALE GENOMIC DNA]</scope>
    <source>
        <strain evidence="4">KACC 12649</strain>
    </source>
</reference>
<comment type="caution">
    <text evidence="3">The sequence shown here is derived from an EMBL/GenBank/DDBJ whole genome shotgun (WGS) entry which is preliminary data.</text>
</comment>
<sequence>MAILSTRRITMRPALLIAACGFLLHAAAWGSEPASIPPPLDRHVREAMANAQVQGLALAVIDEGKVAYTASWGVRNAARQPLTTDTVMYGASLTKMVFAYTVMQLVEERKLGLDGSIAQHLPKPLPEYANEAGYGPWQHLAGDERWRKLTPRILLTHSPGFANFAFVEPDGKLRFHFDPGSRYAYSGEGLILLQFVLERALGMQVGAEMQRRVFERFGMKNTSMTWRPDFAANLADGWNAEGKPEAHDERSRVRAAGSMDTTINDMALFAAGFMRGEGLHPASRAEMLRAQLPITTATQFPTFQPELPPARRHPGLAAGLGLITFSGPQGAGFFKGGHNDTTGNMLVCLEKKRRCVVLLANDVRAEALFPGIVKRVLGETGMPWTWEYGANAGLEK</sequence>
<dbReference type="PANTHER" id="PTHR43283:SF18">
    <property type="match status" value="1"/>
</dbReference>
<dbReference type="GO" id="GO:0016787">
    <property type="term" value="F:hydrolase activity"/>
    <property type="evidence" value="ECO:0007669"/>
    <property type="project" value="UniProtKB-KW"/>
</dbReference>
<dbReference type="PANTHER" id="PTHR43283">
    <property type="entry name" value="BETA-LACTAMASE-RELATED"/>
    <property type="match status" value="1"/>
</dbReference>
<dbReference type="Pfam" id="PF00144">
    <property type="entry name" value="Beta-lactamase"/>
    <property type="match status" value="1"/>
</dbReference>
<dbReference type="InterPro" id="IPR050789">
    <property type="entry name" value="Diverse_Enzym_Activities"/>
</dbReference>
<dbReference type="EC" id="3.-.-.-" evidence="3"/>
<dbReference type="Gene3D" id="3.40.710.10">
    <property type="entry name" value="DD-peptidase/beta-lactamase superfamily"/>
    <property type="match status" value="1"/>
</dbReference>
<dbReference type="SUPFAM" id="SSF56601">
    <property type="entry name" value="beta-lactamase/transpeptidase-like"/>
    <property type="match status" value="1"/>
</dbReference>
<organism evidence="3 4">
    <name type="scientific">Massilia niabensis</name>
    <dbReference type="NCBI Taxonomy" id="544910"/>
    <lineage>
        <taxon>Bacteria</taxon>
        <taxon>Pseudomonadati</taxon>
        <taxon>Pseudomonadota</taxon>
        <taxon>Betaproteobacteria</taxon>
        <taxon>Burkholderiales</taxon>
        <taxon>Oxalobacteraceae</taxon>
        <taxon>Telluria group</taxon>
        <taxon>Massilia</taxon>
    </lineage>
</organism>
<feature type="chain" id="PRO_5047343122" evidence="1">
    <location>
        <begin position="31"/>
        <end position="396"/>
    </location>
</feature>
<dbReference type="Proteomes" id="UP001596050">
    <property type="component" value="Unassembled WGS sequence"/>
</dbReference>
<evidence type="ECO:0000313" key="4">
    <source>
        <dbReference type="Proteomes" id="UP001596050"/>
    </source>
</evidence>
<dbReference type="RefSeq" id="WP_379785209.1">
    <property type="nucleotide sequence ID" value="NZ_JBHSMU010000015.1"/>
</dbReference>
<evidence type="ECO:0000259" key="2">
    <source>
        <dbReference type="Pfam" id="PF00144"/>
    </source>
</evidence>
<dbReference type="InterPro" id="IPR012338">
    <property type="entry name" value="Beta-lactam/transpept-like"/>
</dbReference>
<evidence type="ECO:0000313" key="3">
    <source>
        <dbReference type="EMBL" id="MFC5461763.1"/>
    </source>
</evidence>
<dbReference type="EMBL" id="JBHSMU010000015">
    <property type="protein sequence ID" value="MFC5461763.1"/>
    <property type="molecule type" value="Genomic_DNA"/>
</dbReference>
<name>A0ABW0L7B1_9BURK</name>
<accession>A0ABW0L7B1</accession>
<proteinExistence type="predicted"/>